<dbReference type="InterPro" id="IPR036047">
    <property type="entry name" value="F-box-like_dom_sf"/>
</dbReference>
<sequence length="956" mass="103189">MENVPVELLARIFSGLPYFDLLAVSAVCNLWYQIIQEDTFIRQLMFKTPSPNSSQLVNGEAVQGNFDNVANSPYCRNIRLHPAITRMSYYMGQEFTSVGFHSRSPDATTRFLPLAQQMISKDFASAPSVEKMEVEICPQQQLCAHLKNALCIKFTVRNLNGVRVGDLFTALATGTRKSCDLISFVSGGGFGARLHPGQKMAKALKAEILGENRWLSSVGSAVLENLYPRSRIMSKKANHHQLVIDTKSTPKLVTQVNSSTHSTDPAIPLSLPVEGHDNDPSQRLGQRDLCGVSMLLAVKNHPILSKLTETPLYYASDSNEQQLQFTILYDTLRSFDDVVFQLIEARKRAAVSDLNNLTALRQHRVNAFEQEGIYSLAYIVGQPAISACIFCTPSTPMDQPYQPVHNPGDFTNEFKEPDNRSQPPYDAQRRARAEGVSARALLVGGATVIALFGMMAALLCYVCVANECTVSGTVLTTTAALGKVLTISQLASHVAPVVVPLVMGLCAFQIGARWLQSSQRFDGNRPSPLQLGLLMSICNSANLSALFQAIRYMLGANKDLKKQTLPSPTLMKRSVVLLFTLLTLIYAISGADAWFHASSKATLIQKQTSFVGTPGQVAFGRAINETRCQEASTSTVGGPIYTSSCGLFNGLAAHDNAAFPEGLRAVSNSSNINRVAFTDDQTAILAPSNVPSNTSFSANTIGVKTSCISITKECLKQTTSGGLTSYGPAAYLNINCTGQHVYNLTLPGASIPEGPLDSLGNVVPGYQVPSKGWFVHGNAGAYNVIYCSLSALNVDYTYTGSQYILDQASPASVQDTQYIVTVGFGSSPLGTVKSTVEGAGIQTVTTYEEAFSLELSRRILGLGATLFIVIFVSIHVVVSTRGVGYVRLAALHITEPLVLVNALYGPVDWASSWNSEAFGKFIVEGEGDRLFAGAVGVQGGEVFAVGRRDAHAKRSR</sequence>
<dbReference type="SMART" id="SM00256">
    <property type="entry name" value="FBOX"/>
    <property type="match status" value="1"/>
</dbReference>
<dbReference type="STRING" id="486041.B0CU74"/>
<evidence type="ECO:0000259" key="3">
    <source>
        <dbReference type="PROSITE" id="PS50181"/>
    </source>
</evidence>
<dbReference type="KEGG" id="lbc:LACBIDRAFT_292066"/>
<dbReference type="Proteomes" id="UP000001194">
    <property type="component" value="Unassembled WGS sequence"/>
</dbReference>
<accession>B0CU74</accession>
<organism evidence="5">
    <name type="scientific">Laccaria bicolor (strain S238N-H82 / ATCC MYA-4686)</name>
    <name type="common">Bicoloured deceiver</name>
    <name type="synonym">Laccaria laccata var. bicolor</name>
    <dbReference type="NCBI Taxonomy" id="486041"/>
    <lineage>
        <taxon>Eukaryota</taxon>
        <taxon>Fungi</taxon>
        <taxon>Dikarya</taxon>
        <taxon>Basidiomycota</taxon>
        <taxon>Agaricomycotina</taxon>
        <taxon>Agaricomycetes</taxon>
        <taxon>Agaricomycetidae</taxon>
        <taxon>Agaricales</taxon>
        <taxon>Agaricineae</taxon>
        <taxon>Hydnangiaceae</taxon>
        <taxon>Laccaria</taxon>
    </lineage>
</organism>
<dbReference type="InParanoid" id="B0CU74"/>
<dbReference type="AlphaFoldDB" id="B0CU74"/>
<keyword evidence="2" id="KW-0472">Membrane</keyword>
<feature type="region of interest" description="Disordered" evidence="1">
    <location>
        <begin position="402"/>
        <end position="429"/>
    </location>
</feature>
<evidence type="ECO:0000313" key="4">
    <source>
        <dbReference type="EMBL" id="EDR14618.1"/>
    </source>
</evidence>
<dbReference type="GeneID" id="6070667"/>
<dbReference type="InterPro" id="IPR001810">
    <property type="entry name" value="F-box_dom"/>
</dbReference>
<keyword evidence="5" id="KW-1185">Reference proteome</keyword>
<evidence type="ECO:0000256" key="2">
    <source>
        <dbReference type="SAM" id="Phobius"/>
    </source>
</evidence>
<dbReference type="PROSITE" id="PS50181">
    <property type="entry name" value="FBOX"/>
    <property type="match status" value="1"/>
</dbReference>
<feature type="transmembrane region" description="Helical" evidence="2">
    <location>
        <begin position="531"/>
        <end position="554"/>
    </location>
</feature>
<feature type="transmembrane region" description="Helical" evidence="2">
    <location>
        <begin position="484"/>
        <end position="510"/>
    </location>
</feature>
<keyword evidence="2" id="KW-1133">Transmembrane helix</keyword>
<evidence type="ECO:0000256" key="1">
    <source>
        <dbReference type="SAM" id="MobiDB-lite"/>
    </source>
</evidence>
<name>B0CU74_LACBS</name>
<dbReference type="RefSeq" id="XP_001875177.1">
    <property type="nucleotide sequence ID" value="XM_001875142.1"/>
</dbReference>
<feature type="transmembrane region" description="Helical" evidence="2">
    <location>
        <begin position="859"/>
        <end position="878"/>
    </location>
</feature>
<dbReference type="Pfam" id="PF12937">
    <property type="entry name" value="F-box-like"/>
    <property type="match status" value="1"/>
</dbReference>
<protein>
    <submittedName>
        <fullName evidence="4">Predicted protein</fullName>
    </submittedName>
</protein>
<dbReference type="EMBL" id="DS547092">
    <property type="protein sequence ID" value="EDR14618.1"/>
    <property type="molecule type" value="Genomic_DNA"/>
</dbReference>
<feature type="transmembrane region" description="Helical" evidence="2">
    <location>
        <begin position="574"/>
        <end position="595"/>
    </location>
</feature>
<gene>
    <name evidence="4" type="ORF">LACBIDRAFT_292066</name>
</gene>
<dbReference type="SUPFAM" id="SSF81383">
    <property type="entry name" value="F-box domain"/>
    <property type="match status" value="1"/>
</dbReference>
<keyword evidence="2" id="KW-0812">Transmembrane</keyword>
<feature type="transmembrane region" description="Helical" evidence="2">
    <location>
        <begin position="12"/>
        <end position="32"/>
    </location>
</feature>
<evidence type="ECO:0000313" key="5">
    <source>
        <dbReference type="Proteomes" id="UP000001194"/>
    </source>
</evidence>
<dbReference type="Gene3D" id="1.20.1280.50">
    <property type="match status" value="1"/>
</dbReference>
<proteinExistence type="predicted"/>
<feature type="domain" description="F-box" evidence="3">
    <location>
        <begin position="1"/>
        <end position="44"/>
    </location>
</feature>
<feature type="transmembrane region" description="Helical" evidence="2">
    <location>
        <begin position="440"/>
        <end position="464"/>
    </location>
</feature>
<dbReference type="OrthoDB" id="3344043at2759"/>
<dbReference type="HOGENOM" id="CLU_308607_0_0_1"/>
<reference evidence="4 5" key="1">
    <citation type="journal article" date="2008" name="Nature">
        <title>The genome of Laccaria bicolor provides insights into mycorrhizal symbiosis.</title>
        <authorList>
            <person name="Martin F."/>
            <person name="Aerts A."/>
            <person name="Ahren D."/>
            <person name="Brun A."/>
            <person name="Danchin E.G.J."/>
            <person name="Duchaussoy F."/>
            <person name="Gibon J."/>
            <person name="Kohler A."/>
            <person name="Lindquist E."/>
            <person name="Pereda V."/>
            <person name="Salamov A."/>
            <person name="Shapiro H.J."/>
            <person name="Wuyts J."/>
            <person name="Blaudez D."/>
            <person name="Buee M."/>
            <person name="Brokstein P."/>
            <person name="Canbaeck B."/>
            <person name="Cohen D."/>
            <person name="Courty P.E."/>
            <person name="Coutinho P.M."/>
            <person name="Delaruelle C."/>
            <person name="Detter J.C."/>
            <person name="Deveau A."/>
            <person name="DiFazio S."/>
            <person name="Duplessis S."/>
            <person name="Fraissinet-Tachet L."/>
            <person name="Lucic E."/>
            <person name="Frey-Klett P."/>
            <person name="Fourrey C."/>
            <person name="Feussner I."/>
            <person name="Gay G."/>
            <person name="Grimwood J."/>
            <person name="Hoegger P.J."/>
            <person name="Jain P."/>
            <person name="Kilaru S."/>
            <person name="Labbe J."/>
            <person name="Lin Y.C."/>
            <person name="Legue V."/>
            <person name="Le Tacon F."/>
            <person name="Marmeisse R."/>
            <person name="Melayah D."/>
            <person name="Montanini B."/>
            <person name="Muratet M."/>
            <person name="Nehls U."/>
            <person name="Niculita-Hirzel H."/>
            <person name="Oudot-Le Secq M.P."/>
            <person name="Peter M."/>
            <person name="Quesneville H."/>
            <person name="Rajashekar B."/>
            <person name="Reich M."/>
            <person name="Rouhier N."/>
            <person name="Schmutz J."/>
            <person name="Yin T."/>
            <person name="Chalot M."/>
            <person name="Henrissat B."/>
            <person name="Kuees U."/>
            <person name="Lucas S."/>
            <person name="Van de Peer Y."/>
            <person name="Podila G.K."/>
            <person name="Polle A."/>
            <person name="Pukkila P.J."/>
            <person name="Richardson P.M."/>
            <person name="Rouze P."/>
            <person name="Sanders I.R."/>
            <person name="Stajich J.E."/>
            <person name="Tunlid A."/>
            <person name="Tuskan G."/>
            <person name="Grigoriev I.V."/>
        </authorList>
    </citation>
    <scope>NUCLEOTIDE SEQUENCE [LARGE SCALE GENOMIC DNA]</scope>
    <source>
        <strain evidence="5">S238N-H82 / ATCC MYA-4686</strain>
    </source>
</reference>